<evidence type="ECO:0000313" key="1">
    <source>
        <dbReference type="EMBL" id="GLQ61677.1"/>
    </source>
</evidence>
<dbReference type="Proteomes" id="UP001156614">
    <property type="component" value="Unassembled WGS sequence"/>
</dbReference>
<dbReference type="EMBL" id="BSNU01000001">
    <property type="protein sequence ID" value="GLQ61677.1"/>
    <property type="molecule type" value="Genomic_DNA"/>
</dbReference>
<sequence length="60" mass="6646">MKQVDFFDVVEQLARLRGFVINSKPFPGLWILKCSARPDLKGSLAHVDGGKADGRSLTRC</sequence>
<evidence type="ECO:0000313" key="2">
    <source>
        <dbReference type="Proteomes" id="UP001156614"/>
    </source>
</evidence>
<keyword evidence="2" id="KW-1185">Reference proteome</keyword>
<dbReference type="AlphaFoldDB" id="A0AAV5NB27"/>
<protein>
    <submittedName>
        <fullName evidence="1">Uncharacterized protein</fullName>
    </submittedName>
</protein>
<organism evidence="1 2">
    <name type="scientific">Gluconobacter cerinus</name>
    <dbReference type="NCBI Taxonomy" id="38307"/>
    <lineage>
        <taxon>Bacteria</taxon>
        <taxon>Pseudomonadati</taxon>
        <taxon>Pseudomonadota</taxon>
        <taxon>Alphaproteobacteria</taxon>
        <taxon>Acetobacterales</taxon>
        <taxon>Acetobacteraceae</taxon>
        <taxon>Gluconobacter</taxon>
    </lineage>
</organism>
<name>A0AAV5NB27_9PROT</name>
<comment type="caution">
    <text evidence="1">The sequence shown here is derived from an EMBL/GenBank/DDBJ whole genome shotgun (WGS) entry which is preliminary data.</text>
</comment>
<proteinExistence type="predicted"/>
<reference evidence="2" key="1">
    <citation type="journal article" date="2019" name="Int. J. Syst. Evol. Microbiol.">
        <title>The Global Catalogue of Microorganisms (GCM) 10K type strain sequencing project: providing services to taxonomists for standard genome sequencing and annotation.</title>
        <authorList>
            <consortium name="The Broad Institute Genomics Platform"/>
            <consortium name="The Broad Institute Genome Sequencing Center for Infectious Disease"/>
            <person name="Wu L."/>
            <person name="Ma J."/>
        </authorList>
    </citation>
    <scope>NUCLEOTIDE SEQUENCE [LARGE SCALE GENOMIC DNA]</scope>
    <source>
        <strain evidence="2">NBRC 3267</strain>
    </source>
</reference>
<gene>
    <name evidence="1" type="ORF">GCM10007867_05220</name>
</gene>
<accession>A0AAV5NB27</accession>